<comment type="caution">
    <text evidence="1">The sequence shown here is derived from an EMBL/GenBank/DDBJ whole genome shotgun (WGS) entry which is preliminary data.</text>
</comment>
<dbReference type="EMBL" id="VSRR010005918">
    <property type="protein sequence ID" value="MPC43627.1"/>
    <property type="molecule type" value="Genomic_DNA"/>
</dbReference>
<name>A0A5B7FDK4_PORTR</name>
<gene>
    <name evidence="1" type="ORF">E2C01_037279</name>
</gene>
<keyword evidence="2" id="KW-1185">Reference proteome</keyword>
<dbReference type="AlphaFoldDB" id="A0A5B7FDK4"/>
<dbReference type="Proteomes" id="UP000324222">
    <property type="component" value="Unassembled WGS sequence"/>
</dbReference>
<evidence type="ECO:0000313" key="1">
    <source>
        <dbReference type="EMBL" id="MPC43627.1"/>
    </source>
</evidence>
<sequence length="214" mass="23724">MHATRHRSHSTTSTTLELELYVERQTRRVAWCGAGHGAAWCGGAGVGCVAGWEQGSSTSGRKRCLKKEEGVKAACADARLQQEAHAYREWGSMAPRNKWGLIREDENNEVENGCGVNNGRRTMAWTEQYGEGGCSIPHPAEEQAVWAVSGRRADLPCTPDPREADDQPVLVLWYRAGDTLQPVFRSGWHIMTCSVKQLFHHGTYGFSYATSLLF</sequence>
<protein>
    <recommendedName>
        <fullName evidence="3">Ig-like domain-containing protein</fullName>
    </recommendedName>
</protein>
<evidence type="ECO:0000313" key="2">
    <source>
        <dbReference type="Proteomes" id="UP000324222"/>
    </source>
</evidence>
<reference evidence="1 2" key="1">
    <citation type="submission" date="2019-05" db="EMBL/GenBank/DDBJ databases">
        <title>Another draft genome of Portunus trituberculatus and its Hox gene families provides insights of decapod evolution.</title>
        <authorList>
            <person name="Jeong J.-H."/>
            <person name="Song I."/>
            <person name="Kim S."/>
            <person name="Choi T."/>
            <person name="Kim D."/>
            <person name="Ryu S."/>
            <person name="Kim W."/>
        </authorList>
    </citation>
    <scope>NUCLEOTIDE SEQUENCE [LARGE SCALE GENOMIC DNA]</scope>
    <source>
        <tissue evidence="1">Muscle</tissue>
    </source>
</reference>
<accession>A0A5B7FDK4</accession>
<evidence type="ECO:0008006" key="3">
    <source>
        <dbReference type="Google" id="ProtNLM"/>
    </source>
</evidence>
<organism evidence="1 2">
    <name type="scientific">Portunus trituberculatus</name>
    <name type="common">Swimming crab</name>
    <name type="synonym">Neptunus trituberculatus</name>
    <dbReference type="NCBI Taxonomy" id="210409"/>
    <lineage>
        <taxon>Eukaryota</taxon>
        <taxon>Metazoa</taxon>
        <taxon>Ecdysozoa</taxon>
        <taxon>Arthropoda</taxon>
        <taxon>Crustacea</taxon>
        <taxon>Multicrustacea</taxon>
        <taxon>Malacostraca</taxon>
        <taxon>Eumalacostraca</taxon>
        <taxon>Eucarida</taxon>
        <taxon>Decapoda</taxon>
        <taxon>Pleocyemata</taxon>
        <taxon>Brachyura</taxon>
        <taxon>Eubrachyura</taxon>
        <taxon>Portunoidea</taxon>
        <taxon>Portunidae</taxon>
        <taxon>Portuninae</taxon>
        <taxon>Portunus</taxon>
    </lineage>
</organism>
<proteinExistence type="predicted"/>